<reference evidence="1" key="1">
    <citation type="journal article" date="2015" name="Nature">
        <title>Complex archaea that bridge the gap between prokaryotes and eukaryotes.</title>
        <authorList>
            <person name="Spang A."/>
            <person name="Saw J.H."/>
            <person name="Jorgensen S.L."/>
            <person name="Zaremba-Niedzwiedzka K."/>
            <person name="Martijn J."/>
            <person name="Lind A.E."/>
            <person name="van Eijk R."/>
            <person name="Schleper C."/>
            <person name="Guy L."/>
            <person name="Ettema T.J."/>
        </authorList>
    </citation>
    <scope>NUCLEOTIDE SEQUENCE</scope>
</reference>
<sequence length="66" mass="7611">MAEKEWVVGNKRIIYERRSKDGFGRFGGGWQWAVGFEASEGFKSIVINFLFFQVMVYPRGELGGHH</sequence>
<comment type="caution">
    <text evidence="1">The sequence shown here is derived from an EMBL/GenBank/DDBJ whole genome shotgun (WGS) entry which is preliminary data.</text>
</comment>
<name>A0A0F9DGH8_9ZZZZ</name>
<dbReference type="AlphaFoldDB" id="A0A0F9DGH8"/>
<dbReference type="EMBL" id="LAZR01041788">
    <property type="protein sequence ID" value="KKL11108.1"/>
    <property type="molecule type" value="Genomic_DNA"/>
</dbReference>
<protein>
    <submittedName>
        <fullName evidence="1">Uncharacterized protein</fullName>
    </submittedName>
</protein>
<evidence type="ECO:0000313" key="1">
    <source>
        <dbReference type="EMBL" id="KKL11108.1"/>
    </source>
</evidence>
<accession>A0A0F9DGH8</accession>
<proteinExistence type="predicted"/>
<organism evidence="1">
    <name type="scientific">marine sediment metagenome</name>
    <dbReference type="NCBI Taxonomy" id="412755"/>
    <lineage>
        <taxon>unclassified sequences</taxon>
        <taxon>metagenomes</taxon>
        <taxon>ecological metagenomes</taxon>
    </lineage>
</organism>
<gene>
    <name evidence="1" type="ORF">LCGC14_2549130</name>
</gene>